<dbReference type="SUPFAM" id="SSF51126">
    <property type="entry name" value="Pectin lyase-like"/>
    <property type="match status" value="1"/>
</dbReference>
<name>A0A9X2Q8R9_9BACT</name>
<dbReference type="Proteomes" id="UP001155027">
    <property type="component" value="Unassembled WGS sequence"/>
</dbReference>
<gene>
    <name evidence="1" type="ORF">GGP71_002697</name>
</gene>
<protein>
    <recommendedName>
        <fullName evidence="3">Right handed beta helix domain-containing protein</fullName>
    </recommendedName>
</protein>
<dbReference type="RefSeq" id="WP_259080802.1">
    <property type="nucleotide sequence ID" value="NZ_JANUAU010000009.1"/>
</dbReference>
<dbReference type="InterPro" id="IPR012334">
    <property type="entry name" value="Pectin_lyas_fold"/>
</dbReference>
<dbReference type="Gene3D" id="2.160.20.10">
    <property type="entry name" value="Single-stranded right-handed beta-helix, Pectin lyase-like"/>
    <property type="match status" value="1"/>
</dbReference>
<comment type="caution">
    <text evidence="1">The sequence shown here is derived from an EMBL/GenBank/DDBJ whole genome shotgun (WGS) entry which is preliminary data.</text>
</comment>
<evidence type="ECO:0008006" key="3">
    <source>
        <dbReference type="Google" id="ProtNLM"/>
    </source>
</evidence>
<evidence type="ECO:0000313" key="1">
    <source>
        <dbReference type="EMBL" id="MCS3678756.1"/>
    </source>
</evidence>
<proteinExistence type="predicted"/>
<dbReference type="AlphaFoldDB" id="A0A9X2Q8R9"/>
<organism evidence="1 2">
    <name type="scientific">Salinibacter ruber</name>
    <dbReference type="NCBI Taxonomy" id="146919"/>
    <lineage>
        <taxon>Bacteria</taxon>
        <taxon>Pseudomonadati</taxon>
        <taxon>Rhodothermota</taxon>
        <taxon>Rhodothermia</taxon>
        <taxon>Rhodothermales</taxon>
        <taxon>Salinibacteraceae</taxon>
        <taxon>Salinibacter</taxon>
    </lineage>
</organism>
<evidence type="ECO:0000313" key="2">
    <source>
        <dbReference type="Proteomes" id="UP001155027"/>
    </source>
</evidence>
<accession>A0A9X2Q8R9</accession>
<dbReference type="InterPro" id="IPR011050">
    <property type="entry name" value="Pectin_lyase_fold/virulence"/>
</dbReference>
<sequence length="757" mass="81142">MTTDSSLGRWYSVPGLLALVLVCAGAVGMEAASPKASPLRSAEQTPLAPSDTQHIALEEGWNLISSRLVPDAPSMEAVFAPIADAVKVVRGPSGAVYKPGDGTNTIGDWEVQAGYEVYVTSSQTLVIEGRPATGNESGISLQKGWNTISYLPSAAYSPTQALVSVGDTLAMLKDGTGNVSIPNEDIDQFGVMRPGDGFKVYASANSKLVYPDVNTRTYAEQCLAKPGVVLPSNFGEFAPDTPNDSLQRVENAASLNAAIASAPSPGTVCLPQGEYYLFPTSYSGRSTHNIEVLRDSITIWGTGDNQDGNGTGLHTRGSYLVNENNEVIRGNGLAIEGSDTEVFQDYTLRDFEIDGESGYTGETAWPADPADGSGFDLSHKGVKITSGSGGTTGTAMRNILIEGIWLHGYQGEITHAPGWSGSHITNLTLRNSMIGDANGGSMNFQGDQLTIENNTFRNTQGWGEIFSWGWSIDIIGNKFKNQHIKTNGYSIHGHDINKKDSLTVKNNTFQNCNTDGGGGRSIAFTGGFTGPGIIKNNTFLDCQLAVFQYIGNPDDPTDLGQTPWNENITIKENTIKSDNIDRSIFVFGNYNRNVVVMENTFQPRNASSATGDGAVNYCCGTTLKDFTISDNIFKNLSSESHDGGGGGDTPLFDGTNTYTDVGWNIHQPDVGGTYNIEGARLEPRISGNATGEMYLPTGDRFADGHTVTLKKRKPYGTPQFSTTNPSVSVPEDTSLAEVGQELRFQYDEAAEKWQLVE</sequence>
<reference evidence="1" key="1">
    <citation type="submission" date="2022-08" db="EMBL/GenBank/DDBJ databases">
        <title>Genomic Encyclopedia of Type Strains, Phase V (KMG-V): Genome sequencing to study the core and pangenomes of soil and plant-associated prokaryotes.</title>
        <authorList>
            <person name="Whitman W."/>
        </authorList>
    </citation>
    <scope>NUCLEOTIDE SEQUENCE</scope>
    <source>
        <strain evidence="1">0</strain>
    </source>
</reference>
<dbReference type="EMBL" id="JANUAU010000009">
    <property type="protein sequence ID" value="MCS3678756.1"/>
    <property type="molecule type" value="Genomic_DNA"/>
</dbReference>